<comment type="caution">
    <text evidence="1">The sequence shown here is derived from an EMBL/GenBank/DDBJ whole genome shotgun (WGS) entry which is preliminary data.</text>
</comment>
<evidence type="ECO:0000313" key="2">
    <source>
        <dbReference type="Proteomes" id="UP000660745"/>
    </source>
</evidence>
<dbReference type="EMBL" id="BMNK01000020">
    <property type="protein sequence ID" value="GGP16284.1"/>
    <property type="molecule type" value="Genomic_DNA"/>
</dbReference>
<organism evidence="1 2">
    <name type="scientific">Nonomuraea glycinis</name>
    <dbReference type="NCBI Taxonomy" id="2047744"/>
    <lineage>
        <taxon>Bacteria</taxon>
        <taxon>Bacillati</taxon>
        <taxon>Actinomycetota</taxon>
        <taxon>Actinomycetes</taxon>
        <taxon>Streptosporangiales</taxon>
        <taxon>Streptosporangiaceae</taxon>
        <taxon>Nonomuraea</taxon>
    </lineage>
</organism>
<name>A0A918AE32_9ACTN</name>
<keyword evidence="2" id="KW-1185">Reference proteome</keyword>
<dbReference type="AlphaFoldDB" id="A0A918AE32"/>
<gene>
    <name evidence="1" type="ORF">GCM10012278_79450</name>
</gene>
<evidence type="ECO:0000313" key="1">
    <source>
        <dbReference type="EMBL" id="GGP16284.1"/>
    </source>
</evidence>
<dbReference type="Proteomes" id="UP000660745">
    <property type="component" value="Unassembled WGS sequence"/>
</dbReference>
<accession>A0A918AE32</accession>
<protein>
    <submittedName>
        <fullName evidence="1">Uncharacterized protein</fullName>
    </submittedName>
</protein>
<proteinExistence type="predicted"/>
<reference evidence="1" key="2">
    <citation type="submission" date="2020-09" db="EMBL/GenBank/DDBJ databases">
        <authorList>
            <person name="Sun Q."/>
            <person name="Zhou Y."/>
        </authorList>
    </citation>
    <scope>NUCLEOTIDE SEQUENCE</scope>
    <source>
        <strain evidence="1">CGMCC 4.7430</strain>
    </source>
</reference>
<reference evidence="1" key="1">
    <citation type="journal article" date="2014" name="Int. J. Syst. Evol. Microbiol.">
        <title>Complete genome sequence of Corynebacterium casei LMG S-19264T (=DSM 44701T), isolated from a smear-ripened cheese.</title>
        <authorList>
            <consortium name="US DOE Joint Genome Institute (JGI-PGF)"/>
            <person name="Walter F."/>
            <person name="Albersmeier A."/>
            <person name="Kalinowski J."/>
            <person name="Ruckert C."/>
        </authorList>
    </citation>
    <scope>NUCLEOTIDE SEQUENCE</scope>
    <source>
        <strain evidence="1">CGMCC 4.7430</strain>
    </source>
</reference>
<sequence>MVGLSVFTVLTGSYLLLLYRRGLYLRYLEATARPAPTSTKRKVIGESEILIRTLPELSQAMEKALGKRAVAVSVWRTSAAS</sequence>